<evidence type="ECO:0000259" key="12">
    <source>
        <dbReference type="SMART" id="SM01027"/>
    </source>
</evidence>
<dbReference type="Pfam" id="PF07521">
    <property type="entry name" value="RMMBL"/>
    <property type="match status" value="1"/>
</dbReference>
<comment type="cofactor">
    <cofactor evidence="1">
        <name>Zn(2+)</name>
        <dbReference type="ChEBI" id="CHEBI:29105"/>
    </cofactor>
</comment>
<keyword evidence="7" id="KW-0479">Metal-binding</keyword>
<dbReference type="FunFam" id="3.60.15.10:FF:000028">
    <property type="entry name" value="Integrator complex subunit 11 isoform X3"/>
    <property type="match status" value="1"/>
</dbReference>
<keyword evidence="14" id="KW-1185">Reference proteome</keyword>
<reference evidence="13 14" key="1">
    <citation type="submission" date="2024-03" db="EMBL/GenBank/DDBJ databases">
        <title>Adaptation during the transition from Ophiocordyceps entomopathogen to insect associate is accompanied by gene loss and intensified selection.</title>
        <authorList>
            <person name="Ward C.M."/>
            <person name="Onetto C.A."/>
            <person name="Borneman A.R."/>
        </authorList>
    </citation>
    <scope>NUCLEOTIDE SEQUENCE [LARGE SCALE GENOMIC DNA]</scope>
    <source>
        <strain evidence="13">AWRI1</strain>
        <tissue evidence="13">Single Adult Female</tissue>
    </source>
</reference>
<feature type="domain" description="Metallo-beta-lactamase" evidence="11">
    <location>
        <begin position="16"/>
        <end position="233"/>
    </location>
</feature>
<dbReference type="CDD" id="cd16291">
    <property type="entry name" value="INTS11-like_MBL-fold"/>
    <property type="match status" value="1"/>
</dbReference>
<evidence type="ECO:0000256" key="2">
    <source>
        <dbReference type="ARBA" id="ARBA00004123"/>
    </source>
</evidence>
<evidence type="ECO:0000256" key="9">
    <source>
        <dbReference type="ARBA" id="ARBA00022833"/>
    </source>
</evidence>
<dbReference type="EMBL" id="JBBCAQ010000023">
    <property type="protein sequence ID" value="KAK7588264.1"/>
    <property type="molecule type" value="Genomic_DNA"/>
</dbReference>
<dbReference type="GO" id="GO:0005737">
    <property type="term" value="C:cytoplasm"/>
    <property type="evidence" value="ECO:0007669"/>
    <property type="project" value="UniProtKB-SubCell"/>
</dbReference>
<feature type="domain" description="Beta-Casp" evidence="12">
    <location>
        <begin position="245"/>
        <end position="363"/>
    </location>
</feature>
<dbReference type="GO" id="GO:0016180">
    <property type="term" value="P:snRNA processing"/>
    <property type="evidence" value="ECO:0007669"/>
    <property type="project" value="TreeGrafter"/>
</dbReference>
<comment type="subcellular location">
    <subcellularLocation>
        <location evidence="3">Cytoplasm</location>
    </subcellularLocation>
    <subcellularLocation>
        <location evidence="2">Nucleus</location>
    </subcellularLocation>
</comment>
<accession>A0AAN9TF78</accession>
<protein>
    <recommendedName>
        <fullName evidence="5">Integrator complex subunit 11</fullName>
    </recommendedName>
</protein>
<dbReference type="InterPro" id="IPR022712">
    <property type="entry name" value="Beta_Casp"/>
</dbReference>
<keyword evidence="8" id="KW-0378">Hydrolase</keyword>
<dbReference type="InterPro" id="IPR048662">
    <property type="entry name" value="IntS11_C"/>
</dbReference>
<evidence type="ECO:0000256" key="1">
    <source>
        <dbReference type="ARBA" id="ARBA00001947"/>
    </source>
</evidence>
<dbReference type="InterPro" id="IPR011108">
    <property type="entry name" value="RMMBL"/>
</dbReference>
<comment type="caution">
    <text evidence="13">The sequence shown here is derived from an EMBL/GenBank/DDBJ whole genome shotgun (WGS) entry which is preliminary data.</text>
</comment>
<dbReference type="GO" id="GO:0005634">
    <property type="term" value="C:nucleus"/>
    <property type="evidence" value="ECO:0007669"/>
    <property type="project" value="UniProtKB-SubCell"/>
</dbReference>
<dbReference type="GO" id="GO:0031123">
    <property type="term" value="P:RNA 3'-end processing"/>
    <property type="evidence" value="ECO:0007669"/>
    <property type="project" value="UniProtKB-ARBA"/>
</dbReference>
<dbReference type="PANTHER" id="PTHR11203">
    <property type="entry name" value="CLEAVAGE AND POLYADENYLATION SPECIFICITY FACTOR FAMILY MEMBER"/>
    <property type="match status" value="1"/>
</dbReference>
<dbReference type="InterPro" id="IPR041897">
    <property type="entry name" value="INTS11-like_MBL-fold"/>
</dbReference>
<dbReference type="FunFam" id="3.40.50.10890:FF:000002">
    <property type="entry name" value="Integrator complex subunit 11"/>
    <property type="match status" value="1"/>
</dbReference>
<sequence length="592" mass="66845">MSEITVTPLGAGQDVGRSCIIVSMEGKRIMLDCGIHMGVTDETRFPDFSFITADEPITKYINCVLISHFHLDHCGSLPYLTEMVGYNGPIYMSQPTKAIAPILLEDMRKNAVERKGEVNFFTSQNIKDCMKKVITVNLHQNVKVDNDIEIKAYYAGHVIGAVMFHIRVGSLSVVYTGDYNMTPDRHLGAAWIDKCHPDVLITESTYATTIRDSKRCRERDFLKKVHECVERGGKVLIPVFALGRAQELCILLDTYWERMDLKVPVFFAAGLTEKANNYYKMFITWTNQKIKKTFVHRNMFDFRHIKPFEKSYVNNPGPMVVLASPGMLHGGLSLHIFKKWASGENNMLIMPGYCVQGTVGHKVLQGAKRLEFDKQVVEIKINVEYMSFSAHADAKGIMRLIQYCEPRNVLLVHGEATKMEFLKKKIKEECNLECYMPANGETCIIEAKHPVPIDAVSSLLKNEALRYNSLSPAVKKQRIIHGVLVMNKDSMTLMDVDDACKEVGIKRHIIRFTSTVKLQDPGPCSKTTEKLLKMLKDCLEGWNVQVTETSISVESVLVKVSGDDEQKSVYVTWTNQDELLGSTILEVLQNIG</sequence>
<dbReference type="Pfam" id="PF21386">
    <property type="entry name" value="IntS11_C"/>
    <property type="match status" value="1"/>
</dbReference>
<evidence type="ECO:0000256" key="10">
    <source>
        <dbReference type="ARBA" id="ARBA00023242"/>
    </source>
</evidence>
<dbReference type="AlphaFoldDB" id="A0AAN9TF78"/>
<dbReference type="GO" id="GO:0016787">
    <property type="term" value="F:hydrolase activity"/>
    <property type="evidence" value="ECO:0007669"/>
    <property type="project" value="UniProtKB-KW"/>
</dbReference>
<keyword evidence="6" id="KW-0963">Cytoplasm</keyword>
<evidence type="ECO:0000259" key="11">
    <source>
        <dbReference type="SMART" id="SM00849"/>
    </source>
</evidence>
<dbReference type="InterPro" id="IPR050698">
    <property type="entry name" value="MBL"/>
</dbReference>
<keyword evidence="10" id="KW-0539">Nucleus</keyword>
<evidence type="ECO:0000256" key="3">
    <source>
        <dbReference type="ARBA" id="ARBA00004496"/>
    </source>
</evidence>
<dbReference type="SUPFAM" id="SSF56281">
    <property type="entry name" value="Metallo-hydrolase/oxidoreductase"/>
    <property type="match status" value="1"/>
</dbReference>
<dbReference type="Gene3D" id="3.60.15.10">
    <property type="entry name" value="Ribonuclease Z/Hydroxyacylglutathione hydrolase-like"/>
    <property type="match status" value="1"/>
</dbReference>
<evidence type="ECO:0000256" key="5">
    <source>
        <dbReference type="ARBA" id="ARBA00016810"/>
    </source>
</evidence>
<dbReference type="SMART" id="SM00849">
    <property type="entry name" value="Lactamase_B"/>
    <property type="match status" value="1"/>
</dbReference>
<dbReference type="Gene3D" id="3.40.50.10890">
    <property type="match status" value="1"/>
</dbReference>
<keyword evidence="9" id="KW-0862">Zinc</keyword>
<evidence type="ECO:0000313" key="14">
    <source>
        <dbReference type="Proteomes" id="UP001367676"/>
    </source>
</evidence>
<evidence type="ECO:0000313" key="13">
    <source>
        <dbReference type="EMBL" id="KAK7588264.1"/>
    </source>
</evidence>
<name>A0AAN9TF78_9HEMI</name>
<dbReference type="SMART" id="SM01027">
    <property type="entry name" value="Beta-Casp"/>
    <property type="match status" value="1"/>
</dbReference>
<dbReference type="PANTHER" id="PTHR11203:SF37">
    <property type="entry name" value="INTEGRATOR COMPLEX SUBUNIT 11"/>
    <property type="match status" value="1"/>
</dbReference>
<dbReference type="GO" id="GO:0046872">
    <property type="term" value="F:metal ion binding"/>
    <property type="evidence" value="ECO:0007669"/>
    <property type="project" value="UniProtKB-KW"/>
</dbReference>
<dbReference type="Pfam" id="PF10996">
    <property type="entry name" value="Beta-Casp"/>
    <property type="match status" value="1"/>
</dbReference>
<organism evidence="13 14">
    <name type="scientific">Parthenolecanium corni</name>
    <dbReference type="NCBI Taxonomy" id="536013"/>
    <lineage>
        <taxon>Eukaryota</taxon>
        <taxon>Metazoa</taxon>
        <taxon>Ecdysozoa</taxon>
        <taxon>Arthropoda</taxon>
        <taxon>Hexapoda</taxon>
        <taxon>Insecta</taxon>
        <taxon>Pterygota</taxon>
        <taxon>Neoptera</taxon>
        <taxon>Paraneoptera</taxon>
        <taxon>Hemiptera</taxon>
        <taxon>Sternorrhyncha</taxon>
        <taxon>Coccoidea</taxon>
        <taxon>Coccidae</taxon>
        <taxon>Parthenolecanium</taxon>
    </lineage>
</organism>
<dbReference type="Pfam" id="PF16661">
    <property type="entry name" value="Lactamase_B_6"/>
    <property type="match status" value="1"/>
</dbReference>
<dbReference type="InterPro" id="IPR036866">
    <property type="entry name" value="RibonucZ/Hydroxyglut_hydro"/>
</dbReference>
<dbReference type="InterPro" id="IPR001279">
    <property type="entry name" value="Metallo-B-lactamas"/>
</dbReference>
<comment type="similarity">
    <text evidence="4">Belongs to the metallo-beta-lactamase superfamily. RNA-metabolizing metallo-beta-lactamase-like family. INTS11 subfamily.</text>
</comment>
<proteinExistence type="inferred from homology"/>
<evidence type="ECO:0000256" key="8">
    <source>
        <dbReference type="ARBA" id="ARBA00022801"/>
    </source>
</evidence>
<dbReference type="Proteomes" id="UP001367676">
    <property type="component" value="Unassembled WGS sequence"/>
</dbReference>
<dbReference type="GO" id="GO:0004521">
    <property type="term" value="F:RNA endonuclease activity"/>
    <property type="evidence" value="ECO:0007669"/>
    <property type="project" value="TreeGrafter"/>
</dbReference>
<gene>
    <name evidence="13" type="ORF">V9T40_005509</name>
</gene>
<evidence type="ECO:0000256" key="7">
    <source>
        <dbReference type="ARBA" id="ARBA00022723"/>
    </source>
</evidence>
<evidence type="ECO:0000256" key="4">
    <source>
        <dbReference type="ARBA" id="ARBA00007093"/>
    </source>
</evidence>
<evidence type="ECO:0000256" key="6">
    <source>
        <dbReference type="ARBA" id="ARBA00022490"/>
    </source>
</evidence>